<dbReference type="InterPro" id="IPR002933">
    <property type="entry name" value="Peptidase_M20"/>
</dbReference>
<accession>A0A075LLS2</accession>
<dbReference type="NCBIfam" id="TIGR01891">
    <property type="entry name" value="amidohydrolases"/>
    <property type="match status" value="1"/>
</dbReference>
<dbReference type="InterPro" id="IPR052030">
    <property type="entry name" value="Peptidase_M20/M20A_hydrolases"/>
</dbReference>
<dbReference type="SUPFAM" id="SSF55031">
    <property type="entry name" value="Bacterial exopeptidase dimerisation domain"/>
    <property type="match status" value="1"/>
</dbReference>
<dbReference type="AlphaFoldDB" id="A0A075LLS2"/>
<dbReference type="GeneID" id="34222485"/>
<organism evidence="1 2">
    <name type="scientific">Terribacillus saccharophilus</name>
    <dbReference type="NCBI Taxonomy" id="361277"/>
    <lineage>
        <taxon>Bacteria</taxon>
        <taxon>Bacillati</taxon>
        <taxon>Bacillota</taxon>
        <taxon>Bacilli</taxon>
        <taxon>Bacillales</taxon>
        <taxon>Bacillaceae</taxon>
        <taxon>Terribacillus</taxon>
    </lineage>
</organism>
<dbReference type="FunFam" id="3.30.70.360:FF:000004">
    <property type="entry name" value="Peptidase M20 domain-containing protein 2"/>
    <property type="match status" value="1"/>
</dbReference>
<dbReference type="GO" id="GO:0016805">
    <property type="term" value="F:dipeptidase activity"/>
    <property type="evidence" value="ECO:0007669"/>
    <property type="project" value="TreeGrafter"/>
</dbReference>
<dbReference type="GO" id="GO:0046657">
    <property type="term" value="P:folic acid catabolic process"/>
    <property type="evidence" value="ECO:0007669"/>
    <property type="project" value="TreeGrafter"/>
</dbReference>
<dbReference type="RefSeq" id="WP_038557863.1">
    <property type="nucleotide sequence ID" value="NZ_CP008876.1"/>
</dbReference>
<sequence length="479" mass="52090">MSTISIDNLIRNKAEKLCAISERIWEFAELRFQEKRSAALLADVLEEEGFDVERGIAGIETAFVANFGAGKPVISFLGEFDALSDLSQEAGVIEQQVIVSGGSGHGCGHNLLGTSALGAALAVKEYMQENGLSGTVRYYGCPGEEGGSGKTFMAKEGVFDDADAAITWHPFTHSGVQRAETLANYQVYFKFKGKSAHAAGGPHLGRSALDAVELMNIGTNFLREHVIQDARLHYAITNAGGVSPNVVQPEAEVLYLVRAPETEQVESIYQRVVKIAKGAALMTETELEITFDKACSGFIRNTVLEQVMQNEVERVRVPEYSAEELDFARGIQTTLSEEDISSDKRSILQIIGKDAALWEEEMETSPLLTTPIPYQDIDNFQYGSTDVGDVSRITPTIQFHAACFAIGTPLHTWQVVSQGKTPLAQKGMLYASEVMAATALSLFDKPEQLKAAKFELQKRLGPNGYTSPIPDGIKPTILA</sequence>
<dbReference type="CDD" id="cd05673">
    <property type="entry name" value="M20_Acy1L2_AbgB"/>
    <property type="match status" value="1"/>
</dbReference>
<dbReference type="Proteomes" id="UP000027980">
    <property type="component" value="Chromosome"/>
</dbReference>
<dbReference type="InterPro" id="IPR017439">
    <property type="entry name" value="Amidohydrolase"/>
</dbReference>
<dbReference type="Pfam" id="PF01546">
    <property type="entry name" value="Peptidase_M20"/>
    <property type="match status" value="1"/>
</dbReference>
<dbReference type="SUPFAM" id="SSF53187">
    <property type="entry name" value="Zn-dependent exopeptidases"/>
    <property type="match status" value="1"/>
</dbReference>
<name>A0A075LLS2_9BACI</name>
<dbReference type="InterPro" id="IPR036264">
    <property type="entry name" value="Bact_exopeptidase_dim_dom"/>
</dbReference>
<gene>
    <name evidence="1" type="ORF">GZ22_01105</name>
</gene>
<dbReference type="GO" id="GO:0071713">
    <property type="term" value="F:para-aminobenzoyl-glutamate hydrolase activity"/>
    <property type="evidence" value="ECO:0007669"/>
    <property type="project" value="TreeGrafter"/>
</dbReference>
<dbReference type="OrthoDB" id="9781032at2"/>
<dbReference type="EMBL" id="CP008876">
    <property type="protein sequence ID" value="AIF65393.1"/>
    <property type="molecule type" value="Genomic_DNA"/>
</dbReference>
<dbReference type="Gene3D" id="3.40.630.10">
    <property type="entry name" value="Zn peptidases"/>
    <property type="match status" value="2"/>
</dbReference>
<dbReference type="PIRSF" id="PIRSF037227">
    <property type="entry name" value="Aminobenzoyl-glu_utiliz_pB"/>
    <property type="match status" value="1"/>
</dbReference>
<evidence type="ECO:0000313" key="1">
    <source>
        <dbReference type="EMBL" id="AIF65393.1"/>
    </source>
</evidence>
<dbReference type="GO" id="GO:0005737">
    <property type="term" value="C:cytoplasm"/>
    <property type="evidence" value="ECO:0007669"/>
    <property type="project" value="TreeGrafter"/>
</dbReference>
<dbReference type="PANTHER" id="PTHR30575">
    <property type="entry name" value="PEPTIDASE M20"/>
    <property type="match status" value="1"/>
</dbReference>
<dbReference type="KEGG" id="tap:GZ22_01105"/>
<reference evidence="1 2" key="1">
    <citation type="submission" date="2014-07" db="EMBL/GenBank/DDBJ databases">
        <title>Complete genome sequence of a moderately halophilic bacterium Terribacillus aidingensis MP602, isolated from Cryptomeria fortunei in Tianmu mountain in China.</title>
        <authorList>
            <person name="Wang Y."/>
            <person name="Lu P."/>
            <person name="Zhang L."/>
        </authorList>
    </citation>
    <scope>NUCLEOTIDE SEQUENCE [LARGE SCALE GENOMIC DNA]</scope>
    <source>
        <strain evidence="1 2">MP602</strain>
    </source>
</reference>
<dbReference type="HOGENOM" id="CLU_031812_0_1_9"/>
<dbReference type="PANTHER" id="PTHR30575:SF0">
    <property type="entry name" value="XAA-ARG DIPEPTIDASE"/>
    <property type="match status" value="1"/>
</dbReference>
<dbReference type="Gene3D" id="3.30.70.360">
    <property type="match status" value="1"/>
</dbReference>
<proteinExistence type="predicted"/>
<dbReference type="InterPro" id="IPR017145">
    <property type="entry name" value="Aminobenzoyl-glu_utiliz_pB"/>
</dbReference>
<protein>
    <submittedName>
        <fullName evidence="1">Amidohydrolase</fullName>
    </submittedName>
</protein>
<evidence type="ECO:0000313" key="2">
    <source>
        <dbReference type="Proteomes" id="UP000027980"/>
    </source>
</evidence>